<evidence type="ECO:0000313" key="2">
    <source>
        <dbReference type="EMBL" id="NOV50449.1"/>
    </source>
</evidence>
<protein>
    <submittedName>
        <fullName evidence="2">Putative conserved secreted protein</fullName>
    </submittedName>
</protein>
<accession>A0A6M2DVU4</accession>
<dbReference type="AlphaFoldDB" id="A0A6M2DVU4"/>
<evidence type="ECO:0000256" key="1">
    <source>
        <dbReference type="SAM" id="SignalP"/>
    </source>
</evidence>
<feature type="chain" id="PRO_5026743596" evidence="1">
    <location>
        <begin position="25"/>
        <end position="112"/>
    </location>
</feature>
<proteinExistence type="predicted"/>
<organism evidence="2">
    <name type="scientific">Xenopsylla cheopis</name>
    <name type="common">Oriental rat flea</name>
    <name type="synonym">Pulex cheopis</name>
    <dbReference type="NCBI Taxonomy" id="163159"/>
    <lineage>
        <taxon>Eukaryota</taxon>
        <taxon>Metazoa</taxon>
        <taxon>Ecdysozoa</taxon>
        <taxon>Arthropoda</taxon>
        <taxon>Hexapoda</taxon>
        <taxon>Insecta</taxon>
        <taxon>Pterygota</taxon>
        <taxon>Neoptera</taxon>
        <taxon>Endopterygota</taxon>
        <taxon>Siphonaptera</taxon>
        <taxon>Pulicidae</taxon>
        <taxon>Xenopsyllinae</taxon>
        <taxon>Xenopsylla</taxon>
    </lineage>
</organism>
<feature type="signal peptide" evidence="1">
    <location>
        <begin position="1"/>
        <end position="24"/>
    </location>
</feature>
<keyword evidence="1" id="KW-0732">Signal</keyword>
<sequence>MLSTRRNFCLVLLALTCLASFVAGRPQHSLSAAYDSSAQGENSLDSNEIRRYYQSAEDPTLANLQMQLLAQQYAAANRLEGLPWEQLLRVPETKRQVRYRQCYFNPISCFRK</sequence>
<dbReference type="EMBL" id="GIIL01006723">
    <property type="protein sequence ID" value="NOV50449.1"/>
    <property type="molecule type" value="Transcribed_RNA"/>
</dbReference>
<name>A0A6M2DVU4_XENCH</name>
<reference evidence="2" key="1">
    <citation type="submission" date="2020-03" db="EMBL/GenBank/DDBJ databases">
        <title>Transcriptomic Profiling of the Digestive Tract of the Rat Flea, Xenopsylla cheopis, Following Blood Feeding and Infection with Yersinia pestis.</title>
        <authorList>
            <person name="Bland D.M."/>
            <person name="Martens C.A."/>
            <person name="Virtaneva K."/>
            <person name="Kanakabandi K."/>
            <person name="Long D."/>
            <person name="Rosenke R."/>
            <person name="Saturday G.A."/>
            <person name="Hoyt F.H."/>
            <person name="Bruno D.P."/>
            <person name="Ribeiro J.M.C."/>
            <person name="Hinnebusch J."/>
        </authorList>
    </citation>
    <scope>NUCLEOTIDE SEQUENCE</scope>
</reference>